<feature type="transmembrane region" description="Helical" evidence="2">
    <location>
        <begin position="7"/>
        <end position="34"/>
    </location>
</feature>
<dbReference type="PANTHER" id="PTHR37304:SF1">
    <property type="entry name" value="MEMBRANE PROTEIN"/>
    <property type="match status" value="1"/>
</dbReference>
<dbReference type="Proteomes" id="UP001455384">
    <property type="component" value="Chromosome"/>
</dbReference>
<keyword evidence="4" id="KW-1185">Reference proteome</keyword>
<gene>
    <name evidence="3" type="ORF">RQP18_13340</name>
</gene>
<keyword evidence="2" id="KW-1133">Transmembrane helix</keyword>
<dbReference type="RefSeq" id="WP_373446057.1">
    <property type="nucleotide sequence ID" value="NZ_CP138333.2"/>
</dbReference>
<evidence type="ECO:0000313" key="4">
    <source>
        <dbReference type="Proteomes" id="UP001455384"/>
    </source>
</evidence>
<keyword evidence="2" id="KW-0812">Transmembrane</keyword>
<dbReference type="Pfam" id="PF04070">
    <property type="entry name" value="DUF378"/>
    <property type="match status" value="1"/>
</dbReference>
<feature type="region of interest" description="Disordered" evidence="1">
    <location>
        <begin position="73"/>
        <end position="147"/>
    </location>
</feature>
<organism evidence="3 4">
    <name type="scientific">Salinicoccus bachuensis</name>
    <dbReference type="NCBI Taxonomy" id="3136731"/>
    <lineage>
        <taxon>Bacteria</taxon>
        <taxon>Bacillati</taxon>
        <taxon>Bacillota</taxon>
        <taxon>Bacilli</taxon>
        <taxon>Bacillales</taxon>
        <taxon>Staphylococcaceae</taxon>
        <taxon>Salinicoccus</taxon>
    </lineage>
</organism>
<feature type="transmembrane region" description="Helical" evidence="2">
    <location>
        <begin position="40"/>
        <end position="60"/>
    </location>
</feature>
<protein>
    <submittedName>
        <fullName evidence="3">DUF378 domain-containing protein</fullName>
    </submittedName>
</protein>
<evidence type="ECO:0000313" key="3">
    <source>
        <dbReference type="EMBL" id="XFH00990.1"/>
    </source>
</evidence>
<feature type="compositionally biased region" description="Low complexity" evidence="1">
    <location>
        <begin position="99"/>
        <end position="118"/>
    </location>
</feature>
<proteinExistence type="predicted"/>
<keyword evidence="2" id="KW-0472">Membrane</keyword>
<dbReference type="InterPro" id="IPR007211">
    <property type="entry name" value="DUF378"/>
</dbReference>
<reference evidence="4" key="1">
    <citation type="submission" date="2023-10" db="EMBL/GenBank/DDBJ databases">
        <title>Genome analysis and identification of Salinococcus sp. Bachu38 nov., a PGPR from the rhizosphere of Tamarix.</title>
        <authorList>
            <person name="Liang Z."/>
            <person name="Zhang X."/>
            <person name="Jia J."/>
            <person name="Chen X."/>
            <person name="Wang Y."/>
            <person name="Wang Q."/>
            <person name="Wang R."/>
        </authorList>
    </citation>
    <scope>NUCLEOTIDE SEQUENCE [LARGE SCALE GENOMIC DNA]</scope>
    <source>
        <strain evidence="4">Bachu38</strain>
    </source>
</reference>
<sequence length="147" mass="15932">MKALDIIALVLLIVGGLNWLLVGLFEFDLVASIFGGQDAILSKIIYILVGLSALYCLKFFGLITDDDARHTAADDTTHRTADDTPGNRPVRGDTHDTADTGTTTDDTLGDRTTAGDTRTTTDDPDDLTNTTDEGTVRNRRTDDTDRL</sequence>
<feature type="compositionally biased region" description="Basic and acidic residues" evidence="1">
    <location>
        <begin position="134"/>
        <end position="147"/>
    </location>
</feature>
<evidence type="ECO:0000256" key="2">
    <source>
        <dbReference type="SAM" id="Phobius"/>
    </source>
</evidence>
<accession>A0ABZ3IDC7</accession>
<feature type="compositionally biased region" description="Basic and acidic residues" evidence="1">
    <location>
        <begin position="73"/>
        <end position="82"/>
    </location>
</feature>
<dbReference type="PANTHER" id="PTHR37304">
    <property type="entry name" value="MEMBRANE PROTEIN-RELATED"/>
    <property type="match status" value="1"/>
</dbReference>
<dbReference type="EMBL" id="CP138333">
    <property type="protein sequence ID" value="XFH00990.1"/>
    <property type="molecule type" value="Genomic_DNA"/>
</dbReference>
<name>A0ABZ3IDC7_9STAP</name>
<evidence type="ECO:0000256" key="1">
    <source>
        <dbReference type="SAM" id="MobiDB-lite"/>
    </source>
</evidence>